<dbReference type="EMBL" id="BARV01019752">
    <property type="protein sequence ID" value="GAI19802.1"/>
    <property type="molecule type" value="Genomic_DNA"/>
</dbReference>
<dbReference type="AlphaFoldDB" id="X1LK94"/>
<proteinExistence type="predicted"/>
<gene>
    <name evidence="1" type="ORF">S06H3_33124</name>
</gene>
<comment type="caution">
    <text evidence="1">The sequence shown here is derived from an EMBL/GenBank/DDBJ whole genome shotgun (WGS) entry which is preliminary data.</text>
</comment>
<accession>X1LK94</accession>
<organism evidence="1">
    <name type="scientific">marine sediment metagenome</name>
    <dbReference type="NCBI Taxonomy" id="412755"/>
    <lineage>
        <taxon>unclassified sequences</taxon>
        <taxon>metagenomes</taxon>
        <taxon>ecological metagenomes</taxon>
    </lineage>
</organism>
<sequence>SSSENPCPPLADLLPPGVIPVNLKMTEIRCIRLEAEEKILTGVA</sequence>
<name>X1LK94_9ZZZZ</name>
<feature type="non-terminal residue" evidence="1">
    <location>
        <position position="1"/>
    </location>
</feature>
<reference evidence="1" key="1">
    <citation type="journal article" date="2014" name="Front. Microbiol.">
        <title>High frequency of phylogenetically diverse reductive dehalogenase-homologous genes in deep subseafloor sedimentary metagenomes.</title>
        <authorList>
            <person name="Kawai M."/>
            <person name="Futagami T."/>
            <person name="Toyoda A."/>
            <person name="Takaki Y."/>
            <person name="Nishi S."/>
            <person name="Hori S."/>
            <person name="Arai W."/>
            <person name="Tsubouchi T."/>
            <person name="Morono Y."/>
            <person name="Uchiyama I."/>
            <person name="Ito T."/>
            <person name="Fujiyama A."/>
            <person name="Inagaki F."/>
            <person name="Takami H."/>
        </authorList>
    </citation>
    <scope>NUCLEOTIDE SEQUENCE</scope>
    <source>
        <strain evidence="1">Expedition CK06-06</strain>
    </source>
</reference>
<evidence type="ECO:0000313" key="1">
    <source>
        <dbReference type="EMBL" id="GAI19802.1"/>
    </source>
</evidence>
<protein>
    <submittedName>
        <fullName evidence="1">Uncharacterized protein</fullName>
    </submittedName>
</protein>